<dbReference type="Proteomes" id="UP001237448">
    <property type="component" value="Unassembled WGS sequence"/>
</dbReference>
<proteinExistence type="predicted"/>
<evidence type="ECO:0000313" key="2">
    <source>
        <dbReference type="EMBL" id="MDQ0395038.1"/>
    </source>
</evidence>
<accession>A0ABU0FK98</accession>
<name>A0ABU0FK98_9HYPH</name>
<feature type="region of interest" description="Disordered" evidence="1">
    <location>
        <begin position="897"/>
        <end position="951"/>
    </location>
</feature>
<evidence type="ECO:0000256" key="1">
    <source>
        <dbReference type="SAM" id="MobiDB-lite"/>
    </source>
</evidence>
<keyword evidence="3" id="KW-1185">Reference proteome</keyword>
<comment type="caution">
    <text evidence="2">The sequence shown here is derived from an EMBL/GenBank/DDBJ whole genome shotgun (WGS) entry which is preliminary data.</text>
</comment>
<feature type="region of interest" description="Disordered" evidence="1">
    <location>
        <begin position="1018"/>
        <end position="1039"/>
    </location>
</feature>
<organism evidence="2 3">
    <name type="scientific">Labrys monachus</name>
    <dbReference type="NCBI Taxonomy" id="217067"/>
    <lineage>
        <taxon>Bacteria</taxon>
        <taxon>Pseudomonadati</taxon>
        <taxon>Pseudomonadota</taxon>
        <taxon>Alphaproteobacteria</taxon>
        <taxon>Hyphomicrobiales</taxon>
        <taxon>Xanthobacteraceae</taxon>
        <taxon>Labrys</taxon>
    </lineage>
</organism>
<dbReference type="Pfam" id="PF12639">
    <property type="entry name" value="Colicin-DNase"/>
    <property type="match status" value="1"/>
</dbReference>
<dbReference type="RefSeq" id="WP_307433215.1">
    <property type="nucleotide sequence ID" value="NZ_JAUSVK010000001.1"/>
</dbReference>
<dbReference type="EMBL" id="JAUSVK010000001">
    <property type="protein sequence ID" value="MDQ0395038.1"/>
    <property type="molecule type" value="Genomic_DNA"/>
</dbReference>
<protein>
    <submittedName>
        <fullName evidence="2">Uncharacterized protein</fullName>
    </submittedName>
</protein>
<reference evidence="2 3" key="1">
    <citation type="submission" date="2023-07" db="EMBL/GenBank/DDBJ databases">
        <title>Genomic Encyclopedia of Type Strains, Phase IV (KMG-IV): sequencing the most valuable type-strain genomes for metagenomic binning, comparative biology and taxonomic classification.</title>
        <authorList>
            <person name="Goeker M."/>
        </authorList>
    </citation>
    <scope>NUCLEOTIDE SEQUENCE [LARGE SCALE GENOMIC DNA]</scope>
    <source>
        <strain evidence="2 3">DSM 5896</strain>
    </source>
</reference>
<feature type="compositionally biased region" description="Low complexity" evidence="1">
    <location>
        <begin position="642"/>
        <end position="658"/>
    </location>
</feature>
<gene>
    <name evidence="2" type="ORF">J3R73_004830</name>
</gene>
<feature type="region of interest" description="Disordered" evidence="1">
    <location>
        <begin position="620"/>
        <end position="658"/>
    </location>
</feature>
<evidence type="ECO:0000313" key="3">
    <source>
        <dbReference type="Proteomes" id="UP001237448"/>
    </source>
</evidence>
<sequence>MPRFPDYVAQEGLAVPAAPQIQAYDDAAKALQQLGQTVGDVAARWLARQKQQADFDDQVAFQRHTLAQDQALQQARAGMAPEATGFHDAVMAGRAQADDAFLKTVSPANRQTYAGLLTLDRDRTSLAAARMEFEGRGAYEQAAFGQSAAAMADQVRVSPGLLPSALGVLKAQQANQSSVPPAVRATQWTATQQALQTAGWQGRHGDDPSGRGLAELGMTLSPEDRAVLPLMMDEGPVDPSVDTLTPAQRRQLALDWQTNQTQKQAAAQADIAGLQQRLADMPLAGTLQGPPPDRNTFIAAYGPEEGTRRFDEADAFVSKDAPAITALLHQPDRAQDAALAHYAATTASDGQRFLANAAAAVARYRAARAADPVGTLGKLYPALARSWQALEGADPATLRQNLPGLVDRTAALMDAAGVPAGERRYLPRAMASAIVGAFADTSRPMAERIGPLRDTIAAIRDPARQYALFRQLVDGGIPRLLEPAVAAYARGDNAAAGRLFAAVLSDPGQTSAIGAAAPASPVALDNAAIPPAPPRPGAGTDIDLSASAASQIAHTAGMAGIDPSPIAQALFPRLVRNNLKTNGGDIPAANALAAADLRKPGGSDAPIRYAYLLRTDKSGPGQSGILVPKPQAPEDGGSAINSGAADTQAAGAASASPAIPAGSHSYRADITFANQDPYGPSHYLNPSWMTDPDYLRAVWAEDQSLDDIQQAYRDAQARGDRAAQRSYAMAYVAKEHQQSPTWMWFDDRARAVSRGIPIVGGAADEFEAGLNAPLSAVIGDGKAYEEALDYQRARDSYFDQNYPWTSNALQFAGTVAGTAAFGAPSSLGGSAAMGVAIGGADGFMRGEGGFRNRMEAAAWGAAVGGVMGAAAPLAGRAASRLGRSLADKYPAMFRQAGQRAAEANTPVPAKGKADTPSPSPQQSAGPPENPQPEAATGASVDKNKTGSYYSARPDYSGALTDGYRKAGDTTILGPWGPLAKVAPQAKIYFNRSRTMAFSFDEQTGSVTRINTSLKQRLDQSGNKSGTWIAGERGNGHFLSNNPEARAATNNKGVEYVDGSGKFDPHSLADVELENMSADRRENFKNGDILVSKNPALIEKLGIQAGNKSLGVTRRDVEIWREDNGYTWHEHHNLRTLQLIPSIINNNHPHFGGIGEINAARRLYNEEIKRWAQ</sequence>